<name>A0A6A4HU83_9AGAR</name>
<feature type="domain" description="Mediator of RNA polymerase II transcription subunit 25 von Willebrand factor type A" evidence="2">
    <location>
        <begin position="13"/>
        <end position="179"/>
    </location>
</feature>
<proteinExistence type="predicted"/>
<feature type="compositionally biased region" description="Polar residues" evidence="1">
    <location>
        <begin position="264"/>
        <end position="273"/>
    </location>
</feature>
<feature type="compositionally biased region" description="Low complexity" evidence="1">
    <location>
        <begin position="551"/>
        <end position="575"/>
    </location>
</feature>
<feature type="compositionally biased region" description="Pro residues" evidence="1">
    <location>
        <begin position="411"/>
        <end position="437"/>
    </location>
</feature>
<accession>A0A6A4HU83</accession>
<dbReference type="EMBL" id="ML769459">
    <property type="protein sequence ID" value="KAE9400245.1"/>
    <property type="molecule type" value="Genomic_DNA"/>
</dbReference>
<feature type="compositionally biased region" description="Pro residues" evidence="1">
    <location>
        <begin position="460"/>
        <end position="470"/>
    </location>
</feature>
<protein>
    <recommendedName>
        <fullName evidence="2">Mediator of RNA polymerase II transcription subunit 25 von Willebrand factor type A domain-containing protein</fullName>
    </recommendedName>
</protein>
<dbReference type="Pfam" id="PF11265">
    <property type="entry name" value="Med25_VWA"/>
    <property type="match status" value="1"/>
</dbReference>
<reference evidence="3" key="1">
    <citation type="journal article" date="2019" name="Environ. Microbiol.">
        <title>Fungal ecological strategies reflected in gene transcription - a case study of two litter decomposers.</title>
        <authorList>
            <person name="Barbi F."/>
            <person name="Kohler A."/>
            <person name="Barry K."/>
            <person name="Baskaran P."/>
            <person name="Daum C."/>
            <person name="Fauchery L."/>
            <person name="Ihrmark K."/>
            <person name="Kuo A."/>
            <person name="LaButti K."/>
            <person name="Lipzen A."/>
            <person name="Morin E."/>
            <person name="Grigoriev I.V."/>
            <person name="Henrissat B."/>
            <person name="Lindahl B."/>
            <person name="Martin F."/>
        </authorList>
    </citation>
    <scope>NUCLEOTIDE SEQUENCE</scope>
    <source>
        <strain evidence="3">JB14</strain>
    </source>
</reference>
<gene>
    <name evidence="3" type="ORF">BT96DRAFT_919645</name>
</gene>
<evidence type="ECO:0000256" key="1">
    <source>
        <dbReference type="SAM" id="MobiDB-lite"/>
    </source>
</evidence>
<feature type="region of interest" description="Disordered" evidence="1">
    <location>
        <begin position="234"/>
        <end position="296"/>
    </location>
</feature>
<evidence type="ECO:0000313" key="4">
    <source>
        <dbReference type="Proteomes" id="UP000799118"/>
    </source>
</evidence>
<feature type="compositionally biased region" description="Low complexity" evidence="1">
    <location>
        <begin position="495"/>
        <end position="510"/>
    </location>
</feature>
<evidence type="ECO:0000259" key="2">
    <source>
        <dbReference type="Pfam" id="PF11265"/>
    </source>
</evidence>
<feature type="compositionally biased region" description="Low complexity" evidence="1">
    <location>
        <begin position="394"/>
        <end position="410"/>
    </location>
</feature>
<feature type="region of interest" description="Disordered" evidence="1">
    <location>
        <begin position="391"/>
        <end position="519"/>
    </location>
</feature>
<dbReference type="OrthoDB" id="7690434at2759"/>
<feature type="compositionally biased region" description="Low complexity" evidence="1">
    <location>
        <begin position="603"/>
        <end position="613"/>
    </location>
</feature>
<feature type="compositionally biased region" description="Low complexity" evidence="1">
    <location>
        <begin position="274"/>
        <end position="284"/>
    </location>
</feature>
<keyword evidence="4" id="KW-1185">Reference proteome</keyword>
<evidence type="ECO:0000313" key="3">
    <source>
        <dbReference type="EMBL" id="KAE9400245.1"/>
    </source>
</evidence>
<sequence length="899" mass="95177">MASNTQDDFGALAIVVDSSVALAANWSLILSSYFGPYLRGLMEQYPGTYRIGFVTYGTSDSLPSSVLCKRFFTDFTPVTNVMKDTEEIQQLSLGSTPSGGTRGMAALEGLVAAIELFDILSSSYKATRKMPSHILHITASFPDNAKHPQANSSPVLDETTWETLPEELSKRKIQLSSLVLNPKNKKIPELHSSPSLNTAPTPWFPVRAPHAAYLASLGLPLKVPTNIQGVKRPAEKMNNVEQPPEKRHQPNIPSAGAGSPPQRPGQSTANPNMFGTPTQSQPTTPGQPPFPILQALPFPIPPINSTQKYPWPGLPPGLSSLTPSDLVQKYKVSEQNLNQLRASLPTAQQAGDFSKAEAIKNDLAKWEPIFLKLRFVAMGYLVMLRRLQPPVPPGAGSNSSGSQPQSQPTPNSNPNPSQPPSNPNPNLAPPPTAPSPVPKVKQEPLKNTVPPSPALAAKPSPKPGPKPSPKPTNSKPSPKPNPKPSPSKQTPQVPAGASSIASTAASASASGLQVPPSMSPEVVVQMQKLVEQNGRQQRLGMSPNLNAANVPQQQQPGQGMDGSGMNMNPGNMGMSMPGGGGMGFGQPGQPGGPTQQPPGAPPAGGNASMAMANPQNVNNGPIPAWSVLRKDLKFAVSAMSANIAECRVNTWPTEMTLIQSHDSVVSHPEFQHWAKKTRPVVCTLKPHARSSDVRQNMIIEQMFKGLEKMIMGSRTYIVSSWPLPSGAQTNNVIFAYVPNHGLIGAFFPVTGIPEMPKSVPGIPAVPVPGSSPALSASNIMTALAALKVPQEVAQRILHARLGRGGPVGMPQGGMGVGGGGGGGPGAGAGAGHMGLQGMQGMSRRRSRSRSHATNATATARDGITYGYDAEYAGCEYGWDTRNPASWIWTAGWWRGCCWW</sequence>
<dbReference type="AlphaFoldDB" id="A0A6A4HU83"/>
<dbReference type="InterPro" id="IPR021419">
    <property type="entry name" value="Mediator_Med25_VWA"/>
</dbReference>
<organism evidence="3 4">
    <name type="scientific">Gymnopus androsaceus JB14</name>
    <dbReference type="NCBI Taxonomy" id="1447944"/>
    <lineage>
        <taxon>Eukaryota</taxon>
        <taxon>Fungi</taxon>
        <taxon>Dikarya</taxon>
        <taxon>Basidiomycota</taxon>
        <taxon>Agaricomycotina</taxon>
        <taxon>Agaricomycetes</taxon>
        <taxon>Agaricomycetidae</taxon>
        <taxon>Agaricales</taxon>
        <taxon>Marasmiineae</taxon>
        <taxon>Omphalotaceae</taxon>
        <taxon>Gymnopus</taxon>
    </lineage>
</organism>
<feature type="compositionally biased region" description="Gly residues" evidence="1">
    <location>
        <begin position="576"/>
        <end position="591"/>
    </location>
</feature>
<dbReference type="Proteomes" id="UP000799118">
    <property type="component" value="Unassembled WGS sequence"/>
</dbReference>
<feature type="region of interest" description="Disordered" evidence="1">
    <location>
        <begin position="540"/>
        <end position="613"/>
    </location>
</feature>